<keyword evidence="1" id="KW-0812">Transmembrane</keyword>
<name>R9B995_9GAMM</name>
<protein>
    <submittedName>
        <fullName evidence="2">Uncharacterized protein</fullName>
    </submittedName>
</protein>
<keyword evidence="1" id="KW-1133">Transmembrane helix</keyword>
<keyword evidence="3" id="KW-1185">Reference proteome</keyword>
<evidence type="ECO:0000256" key="1">
    <source>
        <dbReference type="SAM" id="Phobius"/>
    </source>
</evidence>
<keyword evidence="1" id="KW-0472">Membrane</keyword>
<evidence type="ECO:0000313" key="3">
    <source>
        <dbReference type="Proteomes" id="UP000016201"/>
    </source>
</evidence>
<dbReference type="AlphaFoldDB" id="R9B995"/>
<feature type="transmembrane region" description="Helical" evidence="1">
    <location>
        <begin position="21"/>
        <end position="40"/>
    </location>
</feature>
<sequence length="76" mass="8703">MSFIEHTIAWCQGEILEGKIIVIYALTLMILSIFILPMTHLSNSKFLIIPLLLSALIFLMVGGSLIFRKSYRVYKK</sequence>
<proteinExistence type="predicted"/>
<gene>
    <name evidence="2" type="ORF">I593_00353</name>
</gene>
<reference evidence="2 3" key="1">
    <citation type="submission" date="2013-03" db="EMBL/GenBank/DDBJ databases">
        <title>The Genome Sequence of Acinetobacter tandoii CIP 107469.</title>
        <authorList>
            <consortium name="The Broad Institute Genome Sequencing Platform"/>
            <consortium name="The Broad Institute Genome Sequencing Center for Infectious Disease"/>
            <person name="Cerqueira G."/>
            <person name="Feldgarden M."/>
            <person name="Courvalin P."/>
            <person name="Perichon B."/>
            <person name="Grillot-Courvalin C."/>
            <person name="Clermont D."/>
            <person name="Rocha E."/>
            <person name="Yoon E.-J."/>
            <person name="Nemec A."/>
            <person name="Walker B."/>
            <person name="Young S.K."/>
            <person name="Zeng Q."/>
            <person name="Gargeya S."/>
            <person name="Fitzgerald M."/>
            <person name="Haas B."/>
            <person name="Abouelleil A."/>
            <person name="Alvarado L."/>
            <person name="Arachchi H.M."/>
            <person name="Berlin A.M."/>
            <person name="Chapman S.B."/>
            <person name="Dewar J."/>
            <person name="Goldberg J."/>
            <person name="Griggs A."/>
            <person name="Gujja S."/>
            <person name="Hansen M."/>
            <person name="Howarth C."/>
            <person name="Imamovic A."/>
            <person name="Larimer J."/>
            <person name="McCowan C."/>
            <person name="Murphy C."/>
            <person name="Neiman D."/>
            <person name="Pearson M."/>
            <person name="Priest M."/>
            <person name="Roberts A."/>
            <person name="Saif S."/>
            <person name="Shea T."/>
            <person name="Sisk P."/>
            <person name="Sykes S."/>
            <person name="Wortman J."/>
            <person name="Nusbaum C."/>
            <person name="Birren B."/>
        </authorList>
    </citation>
    <scope>NUCLEOTIDE SEQUENCE [LARGE SCALE GENOMIC DNA]</scope>
    <source>
        <strain evidence="2 3">CIP 107469</strain>
    </source>
</reference>
<feature type="transmembrane region" description="Helical" evidence="1">
    <location>
        <begin position="46"/>
        <end position="67"/>
    </location>
</feature>
<accession>R9B995</accession>
<comment type="caution">
    <text evidence="2">The sequence shown here is derived from an EMBL/GenBank/DDBJ whole genome shotgun (WGS) entry which is preliminary data.</text>
</comment>
<evidence type="ECO:0000313" key="2">
    <source>
        <dbReference type="EMBL" id="EOR11038.1"/>
    </source>
</evidence>
<dbReference type="EMBL" id="AQFM01000011">
    <property type="protein sequence ID" value="EOR11038.1"/>
    <property type="molecule type" value="Genomic_DNA"/>
</dbReference>
<organism evidence="2 3">
    <name type="scientific">Acinetobacter tandoii DSM 14970 = CIP 107469</name>
    <dbReference type="NCBI Taxonomy" id="1120927"/>
    <lineage>
        <taxon>Bacteria</taxon>
        <taxon>Pseudomonadati</taxon>
        <taxon>Pseudomonadota</taxon>
        <taxon>Gammaproteobacteria</taxon>
        <taxon>Moraxellales</taxon>
        <taxon>Moraxellaceae</taxon>
        <taxon>Acinetobacter</taxon>
    </lineage>
</organism>
<dbReference type="Proteomes" id="UP000016201">
    <property type="component" value="Unassembled WGS sequence"/>
</dbReference>